<dbReference type="PANTHER" id="PTHR21708">
    <property type="entry name" value="PROBABLE 2-DEHYDROPANTOATE 2-REDUCTASE"/>
    <property type="match status" value="1"/>
</dbReference>
<dbReference type="RefSeq" id="WP_026089594.1">
    <property type="nucleotide sequence ID" value="NZ_CAPH01000009.1"/>
</dbReference>
<dbReference type="InterPro" id="IPR008927">
    <property type="entry name" value="6-PGluconate_DH-like_C_sf"/>
</dbReference>
<gene>
    <name evidence="12" type="ORF">NQ491_10735</name>
</gene>
<comment type="catalytic activity">
    <reaction evidence="8 9">
        <text>(R)-pantoate + NADP(+) = 2-dehydropantoate + NADPH + H(+)</text>
        <dbReference type="Rhea" id="RHEA:16233"/>
        <dbReference type="ChEBI" id="CHEBI:11561"/>
        <dbReference type="ChEBI" id="CHEBI:15378"/>
        <dbReference type="ChEBI" id="CHEBI:15980"/>
        <dbReference type="ChEBI" id="CHEBI:57783"/>
        <dbReference type="ChEBI" id="CHEBI:58349"/>
        <dbReference type="EC" id="1.1.1.169"/>
    </reaction>
</comment>
<dbReference type="Gene3D" id="3.40.50.720">
    <property type="entry name" value="NAD(P)-binding Rossmann-like Domain"/>
    <property type="match status" value="1"/>
</dbReference>
<evidence type="ECO:0000256" key="6">
    <source>
        <dbReference type="ARBA" id="ARBA00023002"/>
    </source>
</evidence>
<keyword evidence="5 9" id="KW-0521">NADP</keyword>
<organism evidence="12 13">
    <name type="scientific">Alistipes ihumii AP11</name>
    <dbReference type="NCBI Taxonomy" id="1211813"/>
    <lineage>
        <taxon>Bacteria</taxon>
        <taxon>Pseudomonadati</taxon>
        <taxon>Bacteroidota</taxon>
        <taxon>Bacteroidia</taxon>
        <taxon>Bacteroidales</taxon>
        <taxon>Rikenellaceae</taxon>
        <taxon>Alistipes</taxon>
    </lineage>
</organism>
<dbReference type="SUPFAM" id="SSF51735">
    <property type="entry name" value="NAD(P)-binding Rossmann-fold domains"/>
    <property type="match status" value="1"/>
</dbReference>
<reference evidence="12" key="1">
    <citation type="journal article" date="2022" name="Cell">
        <title>Design, construction, and in vivo augmentation of a complex gut microbiome.</title>
        <authorList>
            <person name="Cheng A.G."/>
            <person name="Ho P.Y."/>
            <person name="Aranda-Diaz A."/>
            <person name="Jain S."/>
            <person name="Yu F.B."/>
            <person name="Meng X."/>
            <person name="Wang M."/>
            <person name="Iakiviak M."/>
            <person name="Nagashima K."/>
            <person name="Zhao A."/>
            <person name="Murugkar P."/>
            <person name="Patil A."/>
            <person name="Atabakhsh K."/>
            <person name="Weakley A."/>
            <person name="Yan J."/>
            <person name="Brumbaugh A.R."/>
            <person name="Higginbottom S."/>
            <person name="Dimas A."/>
            <person name="Shiver A.L."/>
            <person name="Deutschbauer A."/>
            <person name="Neff N."/>
            <person name="Sonnenburg J.L."/>
            <person name="Huang K.C."/>
            <person name="Fischbach M.A."/>
        </authorList>
    </citation>
    <scope>NUCLEOTIDE SEQUENCE</scope>
    <source>
        <strain evidence="12">AP11</strain>
    </source>
</reference>
<evidence type="ECO:0000313" key="13">
    <source>
        <dbReference type="Proteomes" id="UP001059295"/>
    </source>
</evidence>
<evidence type="ECO:0000256" key="9">
    <source>
        <dbReference type="RuleBase" id="RU362068"/>
    </source>
</evidence>
<dbReference type="Pfam" id="PF08546">
    <property type="entry name" value="ApbA_C"/>
    <property type="match status" value="1"/>
</dbReference>
<keyword evidence="9" id="KW-0566">Pantothenate biosynthesis</keyword>
<evidence type="ECO:0000259" key="11">
    <source>
        <dbReference type="Pfam" id="PF08546"/>
    </source>
</evidence>
<keyword evidence="6 9" id="KW-0560">Oxidoreductase</keyword>
<evidence type="ECO:0000313" key="12">
    <source>
        <dbReference type="EMBL" id="UWN57105.1"/>
    </source>
</evidence>
<evidence type="ECO:0000256" key="7">
    <source>
        <dbReference type="ARBA" id="ARBA00032024"/>
    </source>
</evidence>
<evidence type="ECO:0000256" key="5">
    <source>
        <dbReference type="ARBA" id="ARBA00022857"/>
    </source>
</evidence>
<dbReference type="EMBL" id="CP102294">
    <property type="protein sequence ID" value="UWN57105.1"/>
    <property type="molecule type" value="Genomic_DNA"/>
</dbReference>
<feature type="domain" description="Ketopantoate reductase N-terminal" evidence="10">
    <location>
        <begin position="5"/>
        <end position="157"/>
    </location>
</feature>
<evidence type="ECO:0000256" key="2">
    <source>
        <dbReference type="ARBA" id="ARBA00007870"/>
    </source>
</evidence>
<dbReference type="PANTHER" id="PTHR21708:SF26">
    <property type="entry name" value="2-DEHYDROPANTOATE 2-REDUCTASE"/>
    <property type="match status" value="1"/>
</dbReference>
<protein>
    <recommendedName>
        <fullName evidence="4 9">2-dehydropantoate 2-reductase</fullName>
        <ecNumber evidence="3 9">1.1.1.169</ecNumber>
    </recommendedName>
    <alternativeName>
        <fullName evidence="7 9">Ketopantoate reductase</fullName>
    </alternativeName>
</protein>
<evidence type="ECO:0000256" key="3">
    <source>
        <dbReference type="ARBA" id="ARBA00013014"/>
    </source>
</evidence>
<name>A0ABY5UYT2_9BACT</name>
<comment type="similarity">
    <text evidence="2 9">Belongs to the ketopantoate reductase family.</text>
</comment>
<dbReference type="InterPro" id="IPR013752">
    <property type="entry name" value="KPA_reductase"/>
</dbReference>
<dbReference type="InterPro" id="IPR036291">
    <property type="entry name" value="NAD(P)-bd_dom_sf"/>
</dbReference>
<proteinExistence type="inferred from homology"/>
<evidence type="ECO:0000256" key="4">
    <source>
        <dbReference type="ARBA" id="ARBA00019465"/>
    </source>
</evidence>
<dbReference type="EC" id="1.1.1.169" evidence="3 9"/>
<dbReference type="Gene3D" id="1.10.1040.10">
    <property type="entry name" value="N-(1-d-carboxylethyl)-l-norvaline Dehydrogenase, domain 2"/>
    <property type="match status" value="1"/>
</dbReference>
<dbReference type="NCBIfam" id="TIGR00745">
    <property type="entry name" value="apbA_panE"/>
    <property type="match status" value="1"/>
</dbReference>
<dbReference type="InterPro" id="IPR013332">
    <property type="entry name" value="KPR_N"/>
</dbReference>
<sequence length="307" mass="33677">MKTRIAVVGTGGVGGFLGGLLARFYEHSDEAEIYFVSRGQALRNIRERGLLVDAQEGRFTARPKAATDSPAEIGEMDYVLYCTKSYDVEGAVGQLLPCIGPHTVVLPFMNGVDGAERIRRMLPATEVWDGCVYVVAYIVSPGHIAEHTNGYRYLFGSATGDPARLAELERIFERAGIRARLEADIVRRVWDKFAFISTVATSTSYTDKTYGGVLGDPADRADLDSLLAEFQTVAAAKGIVLSEGIAGKVIAQMERIPADTTTSMQRDFRTGRTTELESLTGYVVREGRRLGVPTPTYDRMYESLRGR</sequence>
<dbReference type="InterPro" id="IPR051402">
    <property type="entry name" value="KPR-Related"/>
</dbReference>
<dbReference type="SUPFAM" id="SSF48179">
    <property type="entry name" value="6-phosphogluconate dehydrogenase C-terminal domain-like"/>
    <property type="match status" value="1"/>
</dbReference>
<dbReference type="InterPro" id="IPR013328">
    <property type="entry name" value="6PGD_dom2"/>
</dbReference>
<keyword evidence="13" id="KW-1185">Reference proteome</keyword>
<evidence type="ECO:0000256" key="1">
    <source>
        <dbReference type="ARBA" id="ARBA00004994"/>
    </source>
</evidence>
<comment type="function">
    <text evidence="9">Catalyzes the NADPH-dependent reduction of ketopantoate into pantoic acid.</text>
</comment>
<evidence type="ECO:0000256" key="8">
    <source>
        <dbReference type="ARBA" id="ARBA00048793"/>
    </source>
</evidence>
<dbReference type="Proteomes" id="UP001059295">
    <property type="component" value="Chromosome"/>
</dbReference>
<comment type="pathway">
    <text evidence="1 9">Cofactor biosynthesis; (R)-pantothenate biosynthesis; (R)-pantoate from 3-methyl-2-oxobutanoate: step 2/2.</text>
</comment>
<accession>A0ABY5UYT2</accession>
<evidence type="ECO:0000259" key="10">
    <source>
        <dbReference type="Pfam" id="PF02558"/>
    </source>
</evidence>
<dbReference type="GeneID" id="82892215"/>
<dbReference type="InterPro" id="IPR003710">
    <property type="entry name" value="ApbA"/>
</dbReference>
<feature type="domain" description="Ketopantoate reductase C-terminal" evidence="11">
    <location>
        <begin position="184"/>
        <end position="306"/>
    </location>
</feature>
<dbReference type="Pfam" id="PF02558">
    <property type="entry name" value="ApbA"/>
    <property type="match status" value="1"/>
</dbReference>